<dbReference type="AlphaFoldDB" id="A0A3D9BJE5"/>
<feature type="chain" id="PRO_5017835809" description="Peptidoglycan-binding protein LysM" evidence="1">
    <location>
        <begin position="20"/>
        <end position="173"/>
    </location>
</feature>
<evidence type="ECO:0000313" key="2">
    <source>
        <dbReference type="EMBL" id="REC53576.1"/>
    </source>
</evidence>
<dbReference type="Proteomes" id="UP000256512">
    <property type="component" value="Unassembled WGS sequence"/>
</dbReference>
<feature type="signal peptide" evidence="1">
    <location>
        <begin position="1"/>
        <end position="19"/>
    </location>
</feature>
<evidence type="ECO:0000256" key="1">
    <source>
        <dbReference type="SAM" id="SignalP"/>
    </source>
</evidence>
<keyword evidence="3" id="KW-1185">Reference proteome</keyword>
<keyword evidence="1" id="KW-0732">Signal</keyword>
<reference evidence="2 3" key="1">
    <citation type="journal article" date="2006" name="Int. J. Syst. Evol. Microbiol.">
        <title>Chryseobacterium piscium sp. nov., isolated from fish of the South Atlantic Ocean off South Africa.</title>
        <authorList>
            <person name="de Beer H."/>
            <person name="Hugo C.J."/>
            <person name="Jooste P.J."/>
            <person name="Vancanneyt M."/>
            <person name="Coenye T."/>
            <person name="Vandamme P."/>
        </authorList>
    </citation>
    <scope>NUCLEOTIDE SEQUENCE [LARGE SCALE GENOMIC DNA]</scope>
    <source>
        <strain evidence="2 3">CCUG 51923</strain>
    </source>
</reference>
<accession>A0A3D9BJE5</accession>
<evidence type="ECO:0000313" key="3">
    <source>
        <dbReference type="Proteomes" id="UP000256512"/>
    </source>
</evidence>
<organism evidence="2 3">
    <name type="scientific">Chryseobacterium piscium</name>
    <dbReference type="NCBI Taxonomy" id="333702"/>
    <lineage>
        <taxon>Bacteria</taxon>
        <taxon>Pseudomonadati</taxon>
        <taxon>Bacteroidota</taxon>
        <taxon>Flavobacteriia</taxon>
        <taxon>Flavobacteriales</taxon>
        <taxon>Weeksellaceae</taxon>
        <taxon>Chryseobacterium group</taxon>
        <taxon>Chryseobacterium</taxon>
    </lineage>
</organism>
<gene>
    <name evidence="2" type="ORF">DRF62_13050</name>
</gene>
<name>A0A3D9BJE5_9FLAO</name>
<evidence type="ECO:0008006" key="4">
    <source>
        <dbReference type="Google" id="ProtNLM"/>
    </source>
</evidence>
<proteinExistence type="predicted"/>
<protein>
    <recommendedName>
        <fullName evidence="4">Peptidoglycan-binding protein LysM</fullName>
    </recommendedName>
</protein>
<sequence length="173" mass="18484">MKQFLLAAAGLFAFATASAQNVTLKVKLKPIQTLVVNKSQEEVNLEYKTTDDYLNGVSSPNTDHLNIYSTGGFEVKVKTDDPTMQSGGKNIQSNTIKITATAGSNAVNGAQYSQNVALAGTESTLVTSTTGGANKKISIEYRGAGQDTYINNYIANQDPTVYTAKLIYTIVSK</sequence>
<dbReference type="EMBL" id="QNVS01000041">
    <property type="protein sequence ID" value="REC53576.1"/>
    <property type="molecule type" value="Genomic_DNA"/>
</dbReference>
<comment type="caution">
    <text evidence="2">The sequence shown here is derived from an EMBL/GenBank/DDBJ whole genome shotgun (WGS) entry which is preliminary data.</text>
</comment>